<dbReference type="EMBL" id="JAWZYT010001320">
    <property type="protein sequence ID" value="KAK4313395.1"/>
    <property type="molecule type" value="Genomic_DNA"/>
</dbReference>
<name>A0AAE1PR87_9EUCA</name>
<accession>A0AAE1PR87</accession>
<dbReference type="AlphaFoldDB" id="A0AAE1PR87"/>
<feature type="compositionally biased region" description="Polar residues" evidence="1">
    <location>
        <begin position="95"/>
        <end position="114"/>
    </location>
</feature>
<comment type="caution">
    <text evidence="2">The sequence shown here is derived from an EMBL/GenBank/DDBJ whole genome shotgun (WGS) entry which is preliminary data.</text>
</comment>
<protein>
    <submittedName>
        <fullName evidence="2">Uncharacterized protein</fullName>
    </submittedName>
</protein>
<feature type="compositionally biased region" description="Basic and acidic residues" evidence="1">
    <location>
        <begin position="14"/>
        <end position="31"/>
    </location>
</feature>
<evidence type="ECO:0000313" key="2">
    <source>
        <dbReference type="EMBL" id="KAK4313395.1"/>
    </source>
</evidence>
<proteinExistence type="predicted"/>
<dbReference type="Proteomes" id="UP001292094">
    <property type="component" value="Unassembled WGS sequence"/>
</dbReference>
<organism evidence="2 3">
    <name type="scientific">Petrolisthes manimaculis</name>
    <dbReference type="NCBI Taxonomy" id="1843537"/>
    <lineage>
        <taxon>Eukaryota</taxon>
        <taxon>Metazoa</taxon>
        <taxon>Ecdysozoa</taxon>
        <taxon>Arthropoda</taxon>
        <taxon>Crustacea</taxon>
        <taxon>Multicrustacea</taxon>
        <taxon>Malacostraca</taxon>
        <taxon>Eumalacostraca</taxon>
        <taxon>Eucarida</taxon>
        <taxon>Decapoda</taxon>
        <taxon>Pleocyemata</taxon>
        <taxon>Anomura</taxon>
        <taxon>Galatheoidea</taxon>
        <taxon>Porcellanidae</taxon>
        <taxon>Petrolisthes</taxon>
    </lineage>
</organism>
<sequence length="114" mass="12119">MKGFGGTLKNSWDSTEREGNLSSRDLSKEKSNLSSVLRLKGDLTSKDSLEKLLGLKCLKGVEGLADLTGAEGRLGAEGRGLDGAEKRGISRDTESNLASPEYLTSTMKPESPST</sequence>
<evidence type="ECO:0000313" key="3">
    <source>
        <dbReference type="Proteomes" id="UP001292094"/>
    </source>
</evidence>
<feature type="region of interest" description="Disordered" evidence="1">
    <location>
        <begin position="1"/>
        <end position="33"/>
    </location>
</feature>
<evidence type="ECO:0000256" key="1">
    <source>
        <dbReference type="SAM" id="MobiDB-lite"/>
    </source>
</evidence>
<reference evidence="2" key="1">
    <citation type="submission" date="2023-11" db="EMBL/GenBank/DDBJ databases">
        <title>Genome assemblies of two species of porcelain crab, Petrolisthes cinctipes and Petrolisthes manimaculis (Anomura: Porcellanidae).</title>
        <authorList>
            <person name="Angst P."/>
        </authorList>
    </citation>
    <scope>NUCLEOTIDE SEQUENCE</scope>
    <source>
        <strain evidence="2">PB745_02</strain>
        <tissue evidence="2">Gill</tissue>
    </source>
</reference>
<feature type="compositionally biased region" description="Basic and acidic residues" evidence="1">
    <location>
        <begin position="74"/>
        <end position="94"/>
    </location>
</feature>
<feature type="region of interest" description="Disordered" evidence="1">
    <location>
        <begin position="70"/>
        <end position="114"/>
    </location>
</feature>
<keyword evidence="3" id="KW-1185">Reference proteome</keyword>
<gene>
    <name evidence="2" type="ORF">Pmani_015257</name>
</gene>